<evidence type="ECO:0000313" key="1">
    <source>
        <dbReference type="EMBL" id="MDR7271996.1"/>
    </source>
</evidence>
<dbReference type="EMBL" id="JAVDXU010000004">
    <property type="protein sequence ID" value="MDR7271996.1"/>
    <property type="molecule type" value="Genomic_DNA"/>
</dbReference>
<proteinExistence type="predicted"/>
<dbReference type="RefSeq" id="WP_310270267.1">
    <property type="nucleotide sequence ID" value="NZ_JAVDXU010000004.1"/>
</dbReference>
<evidence type="ECO:0000313" key="2">
    <source>
        <dbReference type="Proteomes" id="UP001180453"/>
    </source>
</evidence>
<keyword evidence="2" id="KW-1185">Reference proteome</keyword>
<comment type="caution">
    <text evidence="1">The sequence shown here is derived from an EMBL/GenBank/DDBJ whole genome shotgun (WGS) entry which is preliminary data.</text>
</comment>
<reference evidence="1 2" key="1">
    <citation type="submission" date="2023-07" db="EMBL/GenBank/DDBJ databases">
        <title>Sorghum-associated microbial communities from plants grown in Nebraska, USA.</title>
        <authorList>
            <person name="Schachtman D."/>
        </authorList>
    </citation>
    <scope>NUCLEOTIDE SEQUENCE [LARGE SCALE GENOMIC DNA]</scope>
    <source>
        <strain evidence="1 2">BE314</strain>
    </source>
</reference>
<organism evidence="1 2">
    <name type="scientific">Roseateles saccharophilus</name>
    <name type="common">Pseudomonas saccharophila</name>
    <dbReference type="NCBI Taxonomy" id="304"/>
    <lineage>
        <taxon>Bacteria</taxon>
        <taxon>Pseudomonadati</taxon>
        <taxon>Pseudomonadota</taxon>
        <taxon>Betaproteobacteria</taxon>
        <taxon>Burkholderiales</taxon>
        <taxon>Sphaerotilaceae</taxon>
        <taxon>Roseateles</taxon>
    </lineage>
</organism>
<dbReference type="Proteomes" id="UP001180453">
    <property type="component" value="Unassembled WGS sequence"/>
</dbReference>
<gene>
    <name evidence="1" type="ORF">J2X20_004670</name>
</gene>
<protein>
    <submittedName>
        <fullName evidence="1">Uncharacterized protein</fullName>
    </submittedName>
</protein>
<sequence>MPFEEINVYTPELYRSLGTPVRLDLGSTALDVTATRKGVEALPKLVGDALKPIDDSITTLNTTMSTQVGAAVTQLKAAHAEDIKAASDAITLRLGQEVQKVLDKLSSFQPAPAPVPTPAPTTGGAAVVTAKNAALVRWLTQVLTLAVDANPGQPDKQNKSEFGENVALQKLLAVAEPEARQQLGTSTDLLKRYLEAFAPFATKDFDIRHRRFTEVHALIPVITAHLG</sequence>
<name>A0ABU1YT12_ROSSA</name>
<accession>A0ABU1YT12</accession>